<dbReference type="GO" id="GO:0005975">
    <property type="term" value="P:carbohydrate metabolic process"/>
    <property type="evidence" value="ECO:0007669"/>
    <property type="project" value="TreeGrafter"/>
</dbReference>
<evidence type="ECO:0000313" key="7">
    <source>
        <dbReference type="EMBL" id="PXV68517.1"/>
    </source>
</evidence>
<feature type="domain" description="Helix-turn-helix" evidence="6">
    <location>
        <begin position="32"/>
        <end position="83"/>
    </location>
</feature>
<dbReference type="PANTHER" id="PTHR11739">
    <property type="entry name" value="CITRATE SYNTHASE"/>
    <property type="match status" value="1"/>
</dbReference>
<dbReference type="InterPro" id="IPR002020">
    <property type="entry name" value="Citrate_synthase"/>
</dbReference>
<dbReference type="InterPro" id="IPR041657">
    <property type="entry name" value="HTH_17"/>
</dbReference>
<organism evidence="7 8">
    <name type="scientific">Sinimarinibacterium flocculans</name>
    <dbReference type="NCBI Taxonomy" id="985250"/>
    <lineage>
        <taxon>Bacteria</taxon>
        <taxon>Pseudomonadati</taxon>
        <taxon>Pseudomonadota</taxon>
        <taxon>Gammaproteobacteria</taxon>
        <taxon>Nevskiales</taxon>
        <taxon>Nevskiaceae</taxon>
        <taxon>Sinimarinibacterium</taxon>
    </lineage>
</organism>
<dbReference type="Pfam" id="PF00285">
    <property type="entry name" value="Citrate_synt"/>
    <property type="match status" value="1"/>
</dbReference>
<evidence type="ECO:0000259" key="6">
    <source>
        <dbReference type="Pfam" id="PF12728"/>
    </source>
</evidence>
<dbReference type="AlphaFoldDB" id="A0A318E918"/>
<comment type="pathway">
    <text evidence="1">Carbohydrate metabolism; tricarboxylic acid cycle; isocitrate from oxaloacetate: step 1/2.</text>
</comment>
<dbReference type="InterPro" id="IPR016143">
    <property type="entry name" value="Citrate_synth-like_sm_a-sub"/>
</dbReference>
<comment type="caution">
    <text evidence="7">The sequence shown here is derived from an EMBL/GenBank/DDBJ whole genome shotgun (WGS) entry which is preliminary data.</text>
</comment>
<dbReference type="GO" id="GO:0005829">
    <property type="term" value="C:cytosol"/>
    <property type="evidence" value="ECO:0007669"/>
    <property type="project" value="TreeGrafter"/>
</dbReference>
<dbReference type="Gene3D" id="1.10.1660.10">
    <property type="match status" value="1"/>
</dbReference>
<dbReference type="EC" id="2.3.3.16" evidence="3"/>
<dbReference type="EMBL" id="QICN01000004">
    <property type="protein sequence ID" value="PXV68517.1"/>
    <property type="molecule type" value="Genomic_DNA"/>
</dbReference>
<dbReference type="PANTHER" id="PTHR11739:SF4">
    <property type="entry name" value="CITRATE SYNTHASE, PEROXISOMAL"/>
    <property type="match status" value="1"/>
</dbReference>
<evidence type="ECO:0000256" key="3">
    <source>
        <dbReference type="ARBA" id="ARBA00012972"/>
    </source>
</evidence>
<gene>
    <name evidence="7" type="ORF">C8D93_104215</name>
</gene>
<dbReference type="PRINTS" id="PR00143">
    <property type="entry name" value="CITRTSNTHASE"/>
</dbReference>
<dbReference type="UniPathway" id="UPA00223">
    <property type="reaction ID" value="UER00717"/>
</dbReference>
<evidence type="ECO:0000256" key="5">
    <source>
        <dbReference type="SAM" id="MobiDB-lite"/>
    </source>
</evidence>
<dbReference type="Gene3D" id="1.10.230.10">
    <property type="entry name" value="Cytochrome P450-Terp, domain 2"/>
    <property type="match status" value="1"/>
</dbReference>
<dbReference type="Pfam" id="PF12728">
    <property type="entry name" value="HTH_17"/>
    <property type="match status" value="1"/>
</dbReference>
<evidence type="ECO:0000256" key="2">
    <source>
        <dbReference type="ARBA" id="ARBA00010566"/>
    </source>
</evidence>
<feature type="region of interest" description="Disordered" evidence="5">
    <location>
        <begin position="425"/>
        <end position="452"/>
    </location>
</feature>
<protein>
    <recommendedName>
        <fullName evidence="3">citrate synthase (unknown stereospecificity)</fullName>
        <ecNumber evidence="3">2.3.3.16</ecNumber>
    </recommendedName>
</protein>
<name>A0A318E918_9GAMM</name>
<comment type="similarity">
    <text evidence="2">Belongs to the citrate synthase family.</text>
</comment>
<dbReference type="InterPro" id="IPR036969">
    <property type="entry name" value="Citrate_synthase_sf"/>
</dbReference>
<dbReference type="CDD" id="cd06102">
    <property type="entry name" value="citrate_synt_like_2"/>
    <property type="match status" value="1"/>
</dbReference>
<dbReference type="SUPFAM" id="SSF48256">
    <property type="entry name" value="Citrate synthase"/>
    <property type="match status" value="1"/>
</dbReference>
<dbReference type="GO" id="GO:0006099">
    <property type="term" value="P:tricarboxylic acid cycle"/>
    <property type="evidence" value="ECO:0007669"/>
    <property type="project" value="UniProtKB-UniPathway"/>
</dbReference>
<feature type="compositionally biased region" description="Basic residues" evidence="5">
    <location>
        <begin position="441"/>
        <end position="452"/>
    </location>
</feature>
<proteinExistence type="inferred from homology"/>
<accession>A0A318E918</accession>
<evidence type="ECO:0000256" key="1">
    <source>
        <dbReference type="ARBA" id="ARBA00004751"/>
    </source>
</evidence>
<dbReference type="Proteomes" id="UP000248330">
    <property type="component" value="Unassembled WGS sequence"/>
</dbReference>
<keyword evidence="8" id="KW-1185">Reference proteome</keyword>
<evidence type="ECO:0000256" key="4">
    <source>
        <dbReference type="ARBA" id="ARBA00022679"/>
    </source>
</evidence>
<dbReference type="InterPro" id="IPR016142">
    <property type="entry name" value="Citrate_synth-like_lrg_a-sub"/>
</dbReference>
<reference evidence="7 8" key="1">
    <citation type="submission" date="2018-04" db="EMBL/GenBank/DDBJ databases">
        <title>Genomic Encyclopedia of Type Strains, Phase IV (KMG-IV): sequencing the most valuable type-strain genomes for metagenomic binning, comparative biology and taxonomic classification.</title>
        <authorList>
            <person name="Goeker M."/>
        </authorList>
    </citation>
    <scope>NUCLEOTIDE SEQUENCE [LARGE SCALE GENOMIC DNA]</scope>
    <source>
        <strain evidence="7 8">DSM 104150</strain>
    </source>
</reference>
<evidence type="ECO:0000313" key="8">
    <source>
        <dbReference type="Proteomes" id="UP000248330"/>
    </source>
</evidence>
<dbReference type="GO" id="GO:0036440">
    <property type="term" value="F:citrate synthase activity"/>
    <property type="evidence" value="ECO:0007669"/>
    <property type="project" value="UniProtKB-EC"/>
</dbReference>
<sequence length="452" mass="48277">MVSPRDLLINLDYLDQYIGMDAPNSPTRAGDYVSAREAASRLGVSLATLYAYVSRGQIHSRPGDEARKRLYRAQDIERLMARRESGHSAAQGAAHSLAWGLPVLETRVSLIRAEGHYYRGRAVADLVAEGLTLEDVARLLWDCGEHDPFAVPPPAAWPAPVRALLRDGDLRALERTAAALPLLALGSVGDLSPDPRRRRESAARLLRQTTALLAGVTPDPRPAHELLTRLWRPGDADLAELIRTALVLCADHELNASAFAARVVASTGASLNGAVAAGLAALLGPAHGGATARAYDFIQDALRAESPQRHVIACLQRGESLPTFGHPLYPSGDPRARLLLDRLDAVRPRPPRLARIHRLLAAAEEATGQAPSTDFALAALADVYELGTEGGLILFAAGRVAGWLAHALEQQAGGALIRPRASYVGVAPPTPPDTADAAAGRPRRRRGFTPQP</sequence>
<keyword evidence="4" id="KW-0808">Transferase</keyword>
<dbReference type="Gene3D" id="1.10.580.10">
    <property type="entry name" value="Citrate Synthase, domain 1"/>
    <property type="match status" value="1"/>
</dbReference>